<protein>
    <recommendedName>
        <fullName evidence="3">Glutamate--cysteine ligase</fullName>
    </recommendedName>
</protein>
<proteinExistence type="predicted"/>
<organism evidence="2">
    <name type="scientific">Tanacetum cinerariifolium</name>
    <name type="common">Dalmatian daisy</name>
    <name type="synonym">Chrysanthemum cinerariifolium</name>
    <dbReference type="NCBI Taxonomy" id="118510"/>
    <lineage>
        <taxon>Eukaryota</taxon>
        <taxon>Viridiplantae</taxon>
        <taxon>Streptophyta</taxon>
        <taxon>Embryophyta</taxon>
        <taxon>Tracheophyta</taxon>
        <taxon>Spermatophyta</taxon>
        <taxon>Magnoliopsida</taxon>
        <taxon>eudicotyledons</taxon>
        <taxon>Gunneridae</taxon>
        <taxon>Pentapetalae</taxon>
        <taxon>asterids</taxon>
        <taxon>campanulids</taxon>
        <taxon>Asterales</taxon>
        <taxon>Asteraceae</taxon>
        <taxon>Asteroideae</taxon>
        <taxon>Anthemideae</taxon>
        <taxon>Anthemidinae</taxon>
        <taxon>Tanacetum</taxon>
    </lineage>
</organism>
<sequence>MEHTGVIKSMKDFYWDIRPKPEFGTIELRVCDTPLTVERAAALAAYLQALCSYLLERREEAPAEDDYLVYNYNRFQACRFGLDGTLVHPKTYESLSLREDILTTLRKMEPYGAALGGSEGLQHLVRASHEGSDAHYLRQQFDRSGSAEGMVDAAIQRFRGRDRSSGGELRHPCGNGSLRIATMEALAPWIGAVARAVLQLDIDGVADELGRSAGHHSVGLDGAVDRAVGADQRAGLDGHAWQDDRHRGDGDVVLDSHAHHGFTWRMRIVGQHDIREDPDIVADRGVLADVDIAVEFDVLADGAMALDVAQRADLETIASLGFLADCHAVARAQVVAEFRTFVEHAVRPDQGRLADNERCATGQGGRHADLAVGTDLRIVSDDDVSVDDSARCLERGHRRRAVGQPVRVEPAAVDAVAVGAQDVGVEPVADDDGFAPVERLCHVGGVLEKAHVGFRIAAGFRRGHERNRILQAGAGNAQVLDVLDAIGDDADLADGGQLRAQLSGAVDQHHRVGQRGHVNIAGLLGIEVELVRQEGHAEALDLEEILGDFAQFQAAPQRHVNRLVLAEQALGQFVQAQYLHGVQKRELFGSLEIEQGIVEVKQKQPGRAAVRRRHDGTGRSIVAAGGQRHDGRAGRHDQRIFDQAAAGLADAGHGLLAAGQRDVRQRHGRGDSHGGAGLLAALGRQCGAGNARAHHARQQAQKHGAVRRGFHLVAIQLADAHGQRAVFDDGVIEQIQVAGRLAARQARGGDGGHGGHGAGAGNGADQNGREQAADGHVIDSCVGCVDGWESGKGKRSGMGASLALVSARVPCKSIARSPSNCGERTQAGSGARLGHAGRCRAMARAIGRYRHYRALSGVVGARPAQRRGPSSFSPDTFFLELCQKPYRCAGSRGRQEHRAVAGQGLQGVAGIHRPGAGTDDGRGGKQPAVPAVAQCAGPGVPCDCAVGLAHAGAAHPARAGGGNQRGGVDRCARRQQRGVCGTAAGGTDPARHRRAHRQPRGGVFERGRAGDPGLAAAPDAAAGAAGPAAGEVDGHDDYRRRCTAGKAGADPRSRLRGVEPGNRGGRVRDGGARARYRRHAGGVPERRGAGAPQHAGAVRSEHGGRRAGGGAAAVEVAAGHGRLRRPGPQDCQRVHGGRAQPAGRGGGRADGVGIYRRQVHHRHRAGGVRVGHGGIVGSAERGHRLPAVRAGAGAQVVQHGRVHDLGRDLPALRPVDADGRVADHDLCAAAGQRGQLHQRRGRDCHRAAHQLAAGRVRDCRGEHVLFCVWRHEKPGVRDLVAQRDQVPRGAGGAVRGACAHRWHRADGGGAAGILFHVGWRHRRADHCGVFHRKYRGDIFDAVHHPGDLVDPERQCGAPRDVYRGLAGGTDRHCAGSDRRGGAVSVSAHGQLVCAADVFAEHECLYGRVCDGVAGGGDFCRCEHRCAGHRLAGGARFLRAAVPADARARVSRHAMDGAGDRPGAAGVRVFRARPDASVVFYTGLAPVDFGGGGDGHVSALLRQQPRGHLRAAGGNAHHHGLVPAGQSLGYRQYVYCAGDTSDRDSGRAGVRPGRRRQTIGAAYFCRLATHLEMM</sequence>
<dbReference type="SUPFAM" id="SSF55931">
    <property type="entry name" value="Glutamine synthetase/guanido kinase"/>
    <property type="match status" value="1"/>
</dbReference>
<dbReference type="EMBL" id="BKCJ010000003">
    <property type="protein sequence ID" value="GEU28267.1"/>
    <property type="molecule type" value="Genomic_DNA"/>
</dbReference>
<dbReference type="InterPro" id="IPR050141">
    <property type="entry name" value="GCL_type2/YbdK_subfam"/>
</dbReference>
<name>A0A699GF57_TANCI</name>
<feature type="compositionally biased region" description="Low complexity" evidence="1">
    <location>
        <begin position="1011"/>
        <end position="1030"/>
    </location>
</feature>
<accession>A0A699GF57</accession>
<feature type="region of interest" description="Disordered" evidence="1">
    <location>
        <begin position="978"/>
        <end position="1107"/>
    </location>
</feature>
<evidence type="ECO:0008006" key="3">
    <source>
        <dbReference type="Google" id="ProtNLM"/>
    </source>
</evidence>
<dbReference type="PANTHER" id="PTHR36510:SF1">
    <property type="entry name" value="GLUTAMATE--CYSTEINE LIGASE 2-RELATED"/>
    <property type="match status" value="1"/>
</dbReference>
<dbReference type="InterPro" id="IPR006336">
    <property type="entry name" value="GCS2"/>
</dbReference>
<feature type="compositionally biased region" description="Gly residues" evidence="1">
    <location>
        <begin position="748"/>
        <end position="762"/>
    </location>
</feature>
<evidence type="ECO:0000256" key="1">
    <source>
        <dbReference type="SAM" id="MobiDB-lite"/>
    </source>
</evidence>
<dbReference type="Pfam" id="PF04107">
    <property type="entry name" value="GCS2"/>
    <property type="match status" value="1"/>
</dbReference>
<dbReference type="GO" id="GO:0016879">
    <property type="term" value="F:ligase activity, forming carbon-nitrogen bonds"/>
    <property type="evidence" value="ECO:0007669"/>
    <property type="project" value="TreeGrafter"/>
</dbReference>
<feature type="region of interest" description="Disordered" evidence="1">
    <location>
        <begin position="1122"/>
        <end position="1150"/>
    </location>
</feature>
<evidence type="ECO:0000313" key="2">
    <source>
        <dbReference type="EMBL" id="GEU28267.1"/>
    </source>
</evidence>
<dbReference type="Gene3D" id="3.30.590.20">
    <property type="match status" value="1"/>
</dbReference>
<dbReference type="InterPro" id="IPR014746">
    <property type="entry name" value="Gln_synth/guanido_kin_cat_dom"/>
</dbReference>
<feature type="region of interest" description="Disordered" evidence="1">
    <location>
        <begin position="746"/>
        <end position="769"/>
    </location>
</feature>
<comment type="caution">
    <text evidence="2">The sequence shown here is derived from an EMBL/GenBank/DDBJ whole genome shotgun (WGS) entry which is preliminary data.</text>
</comment>
<gene>
    <name evidence="2" type="ORF">Tci_000245</name>
</gene>
<dbReference type="PANTHER" id="PTHR36510">
    <property type="entry name" value="GLUTAMATE--CYSTEINE LIGASE 2-RELATED"/>
    <property type="match status" value="1"/>
</dbReference>
<reference evidence="2" key="1">
    <citation type="journal article" date="2019" name="Sci. Rep.">
        <title>Draft genome of Tanacetum cinerariifolium, the natural source of mosquito coil.</title>
        <authorList>
            <person name="Yamashiro T."/>
            <person name="Shiraishi A."/>
            <person name="Satake H."/>
            <person name="Nakayama K."/>
        </authorList>
    </citation>
    <scope>NUCLEOTIDE SEQUENCE</scope>
</reference>